<dbReference type="PANTHER" id="PTHR36091:SF1">
    <property type="entry name" value="ALTERED INHERITANCE OF MITOCHONDRIA PROTEIN 9, MITOCHONDRIAL"/>
    <property type="match status" value="1"/>
</dbReference>
<dbReference type="Gene3D" id="3.30.200.20">
    <property type="entry name" value="Phosphorylase Kinase, domain 1"/>
    <property type="match status" value="1"/>
</dbReference>
<dbReference type="InterPro" id="IPR002575">
    <property type="entry name" value="Aminoglycoside_PTrfase"/>
</dbReference>
<dbReference type="GO" id="GO:0005739">
    <property type="term" value="C:mitochondrion"/>
    <property type="evidence" value="ECO:0007669"/>
    <property type="project" value="UniProtKB-SubCell"/>
</dbReference>
<evidence type="ECO:0000256" key="4">
    <source>
        <dbReference type="ARBA" id="ARBA00022946"/>
    </source>
</evidence>
<evidence type="ECO:0000256" key="3">
    <source>
        <dbReference type="ARBA" id="ARBA00016197"/>
    </source>
</evidence>
<gene>
    <name evidence="8" type="ORF">AJ78_04843</name>
</gene>
<keyword evidence="5" id="KW-0496">Mitochondrion</keyword>
<protein>
    <recommendedName>
        <fullName evidence="3">Altered inheritance of mitochondria protein 9, mitochondrial</fullName>
    </recommendedName>
    <alternativeName>
        <fullName evidence="6">Found in mitochondrial proteome protein 29</fullName>
    </alternativeName>
</protein>
<comment type="similarity">
    <text evidence="2">Belongs to the AIM9 family.</text>
</comment>
<dbReference type="AlphaFoldDB" id="A0A1J9QFB8"/>
<comment type="subcellular location">
    <subcellularLocation>
        <location evidence="1">Mitochondrion</location>
    </subcellularLocation>
</comment>
<evidence type="ECO:0000313" key="9">
    <source>
        <dbReference type="Proteomes" id="UP000182235"/>
    </source>
</evidence>
<evidence type="ECO:0000256" key="6">
    <source>
        <dbReference type="ARBA" id="ARBA00031849"/>
    </source>
</evidence>
<proteinExistence type="inferred from homology"/>
<dbReference type="OrthoDB" id="2831558at2759"/>
<evidence type="ECO:0000259" key="7">
    <source>
        <dbReference type="Pfam" id="PF01636"/>
    </source>
</evidence>
<dbReference type="EMBL" id="LGRN01000193">
    <property type="protein sequence ID" value="OJD14839.1"/>
    <property type="molecule type" value="Genomic_DNA"/>
</dbReference>
<dbReference type="InterPro" id="IPR011009">
    <property type="entry name" value="Kinase-like_dom_sf"/>
</dbReference>
<comment type="caution">
    <text evidence="8">The sequence shown here is derived from an EMBL/GenBank/DDBJ whole genome shotgun (WGS) entry which is preliminary data.</text>
</comment>
<dbReference type="VEuPathDB" id="FungiDB:AJ78_04843"/>
<evidence type="ECO:0000313" key="8">
    <source>
        <dbReference type="EMBL" id="OJD14839.1"/>
    </source>
</evidence>
<name>A0A1J9QFB8_9EURO</name>
<feature type="domain" description="Aminoglycoside phosphotransferase" evidence="7">
    <location>
        <begin position="103"/>
        <end position="365"/>
    </location>
</feature>
<dbReference type="Gene3D" id="3.90.1200.10">
    <property type="match status" value="1"/>
</dbReference>
<keyword evidence="9" id="KW-1185">Reference proteome</keyword>
<sequence length="510" mass="58064">MGRIPFLGRFWKPKSSIIPETFRSARRLHSLASQGKQRISNKQIFEYTSGRWLVNEKRQLAKRYIEFNVDNLCNLAASIFNNSSRCVEITKMEGNFNKALLLTMDDGNKVIAKIPCPNTGPPFLTTASEVATLKFLRSRTTVRVPEVLAWSATTANPVGAEYIIMEYLDGIPLSDKWESMNVIDRFKVIDQVVDMEVELQRLKFPAYGSLFLRESVANVHGYVELSPELDPEQLYCVGPSCSRELWLNRQISSFQTPIERGPWTSLAKLASSIIQEETANHQQHARTTCHGLKADNDQLTDEHIDLLHKASTVFPILPTHPLISKSSSPTLWHTDLHLGNIFLSKNDPTSIEGIIDWQSLQIAPLFLQACLPAFLEPPKNYILGTTVPNLPENFDLLNDSEKEIAIRSEDLASRTKYYEMKTLVENREVYDALLLDRRLWRLFTSCQVNLQSGLFPLRNSLTGLSQNWSTLGFSGTCPFSFTAQELEKHEKEGMDYRNTQQIWDIAKQHL</sequence>
<dbReference type="SUPFAM" id="SSF56112">
    <property type="entry name" value="Protein kinase-like (PK-like)"/>
    <property type="match status" value="1"/>
</dbReference>
<keyword evidence="4" id="KW-0809">Transit peptide</keyword>
<dbReference type="Proteomes" id="UP000182235">
    <property type="component" value="Unassembled WGS sequence"/>
</dbReference>
<reference evidence="8 9" key="1">
    <citation type="submission" date="2015-07" db="EMBL/GenBank/DDBJ databases">
        <title>Emmonsia species relationships and genome sequence.</title>
        <authorList>
            <consortium name="The Broad Institute Genomics Platform"/>
            <person name="Cuomo C.A."/>
            <person name="Munoz J.F."/>
            <person name="Imamovic A."/>
            <person name="Priest M.E."/>
            <person name="Young S."/>
            <person name="Clay O.K."/>
            <person name="McEwen J.G."/>
        </authorList>
    </citation>
    <scope>NUCLEOTIDE SEQUENCE [LARGE SCALE GENOMIC DNA]</scope>
    <source>
        <strain evidence="8 9">UAMH 9510</strain>
    </source>
</reference>
<evidence type="ECO:0000256" key="1">
    <source>
        <dbReference type="ARBA" id="ARBA00004173"/>
    </source>
</evidence>
<dbReference type="InterPro" id="IPR051035">
    <property type="entry name" value="Mito_inheritance_9"/>
</dbReference>
<dbReference type="PANTHER" id="PTHR36091">
    <property type="entry name" value="ALTERED INHERITANCE OF MITOCHONDRIA PROTEIN 9, MITOCHONDRIAL"/>
    <property type="match status" value="1"/>
</dbReference>
<evidence type="ECO:0000256" key="5">
    <source>
        <dbReference type="ARBA" id="ARBA00023128"/>
    </source>
</evidence>
<dbReference type="Pfam" id="PF01636">
    <property type="entry name" value="APH"/>
    <property type="match status" value="1"/>
</dbReference>
<organism evidence="8 9">
    <name type="scientific">Emergomyces pasteurianus Ep9510</name>
    <dbReference type="NCBI Taxonomy" id="1447872"/>
    <lineage>
        <taxon>Eukaryota</taxon>
        <taxon>Fungi</taxon>
        <taxon>Dikarya</taxon>
        <taxon>Ascomycota</taxon>
        <taxon>Pezizomycotina</taxon>
        <taxon>Eurotiomycetes</taxon>
        <taxon>Eurotiomycetidae</taxon>
        <taxon>Onygenales</taxon>
        <taxon>Ajellomycetaceae</taxon>
        <taxon>Emergomyces</taxon>
    </lineage>
</organism>
<evidence type="ECO:0000256" key="2">
    <source>
        <dbReference type="ARBA" id="ARBA00005543"/>
    </source>
</evidence>
<accession>A0A1J9QFB8</accession>